<gene>
    <name evidence="1" type="ORF">J7I42_08730</name>
</gene>
<reference evidence="1 2" key="1">
    <citation type="submission" date="2021-03" db="EMBL/GenBank/DDBJ databases">
        <title>Assistant Professor.</title>
        <authorList>
            <person name="Huq M.A."/>
        </authorList>
    </citation>
    <scope>NUCLEOTIDE SEQUENCE [LARGE SCALE GENOMIC DNA]</scope>
    <source>
        <strain evidence="1 2">MAH-29</strain>
    </source>
</reference>
<organism evidence="1 2">
    <name type="scientific">Niastella soli</name>
    <dbReference type="NCBI Taxonomy" id="2821487"/>
    <lineage>
        <taxon>Bacteria</taxon>
        <taxon>Pseudomonadati</taxon>
        <taxon>Bacteroidota</taxon>
        <taxon>Chitinophagia</taxon>
        <taxon>Chitinophagales</taxon>
        <taxon>Chitinophagaceae</taxon>
        <taxon>Niastella</taxon>
    </lineage>
</organism>
<accession>A0ABS3YQZ9</accession>
<keyword evidence="2" id="KW-1185">Reference proteome</keyword>
<sequence length="162" mass="18191">MAYPTIALIEGLRKAAAGLVNGNYYAWGHHGACNCGHLLQATTTLTKEEIVTYAHTGTGEWTELAQETCSVSDAPINLLLKKLQDLGLTPTDIHNLEYLEDREILNRLPGGFKWLKRNVREHVVLYFETMANMLEERLLNSIEVNYSALLPQSAMIVFSEQE</sequence>
<name>A0ABS3YQZ9_9BACT</name>
<protein>
    <submittedName>
        <fullName evidence="1">Uncharacterized protein</fullName>
    </submittedName>
</protein>
<dbReference type="Proteomes" id="UP000677244">
    <property type="component" value="Unassembled WGS sequence"/>
</dbReference>
<dbReference type="RefSeq" id="WP_209138389.1">
    <property type="nucleotide sequence ID" value="NZ_JAGHKO010000001.1"/>
</dbReference>
<evidence type="ECO:0000313" key="1">
    <source>
        <dbReference type="EMBL" id="MBO9200341.1"/>
    </source>
</evidence>
<comment type="caution">
    <text evidence="1">The sequence shown here is derived from an EMBL/GenBank/DDBJ whole genome shotgun (WGS) entry which is preliminary data.</text>
</comment>
<evidence type="ECO:0000313" key="2">
    <source>
        <dbReference type="Proteomes" id="UP000677244"/>
    </source>
</evidence>
<dbReference type="EMBL" id="JAGHKO010000001">
    <property type="protein sequence ID" value="MBO9200341.1"/>
    <property type="molecule type" value="Genomic_DNA"/>
</dbReference>
<proteinExistence type="predicted"/>